<feature type="non-terminal residue" evidence="1">
    <location>
        <position position="1"/>
    </location>
</feature>
<keyword evidence="2" id="KW-1185">Reference proteome</keyword>
<dbReference type="Proteomes" id="UP000652761">
    <property type="component" value="Unassembled WGS sequence"/>
</dbReference>
<evidence type="ECO:0000313" key="1">
    <source>
        <dbReference type="EMBL" id="MQL74155.1"/>
    </source>
</evidence>
<dbReference type="AlphaFoldDB" id="A0A843TSX4"/>
<comment type="caution">
    <text evidence="1">The sequence shown here is derived from an EMBL/GenBank/DDBJ whole genome shotgun (WGS) entry which is preliminary data.</text>
</comment>
<evidence type="ECO:0000313" key="2">
    <source>
        <dbReference type="Proteomes" id="UP000652761"/>
    </source>
</evidence>
<organism evidence="1 2">
    <name type="scientific">Colocasia esculenta</name>
    <name type="common">Wild taro</name>
    <name type="synonym">Arum esculentum</name>
    <dbReference type="NCBI Taxonomy" id="4460"/>
    <lineage>
        <taxon>Eukaryota</taxon>
        <taxon>Viridiplantae</taxon>
        <taxon>Streptophyta</taxon>
        <taxon>Embryophyta</taxon>
        <taxon>Tracheophyta</taxon>
        <taxon>Spermatophyta</taxon>
        <taxon>Magnoliopsida</taxon>
        <taxon>Liliopsida</taxon>
        <taxon>Araceae</taxon>
        <taxon>Aroideae</taxon>
        <taxon>Colocasieae</taxon>
        <taxon>Colocasia</taxon>
    </lineage>
</organism>
<dbReference type="EMBL" id="NMUH01000194">
    <property type="protein sequence ID" value="MQL74155.1"/>
    <property type="molecule type" value="Genomic_DNA"/>
</dbReference>
<accession>A0A843TSX4</accession>
<proteinExistence type="predicted"/>
<sequence length="110" mass="12599">GLELQERRKKLDRSSSPRFLLLLGLFSTSKNPFARDRAGHEGLRGSVNTIINGVDTMAQNKGRNVKKRSTSVDTRPGQVDTTWNQVDIRWLSQKAYFAVWDSRSTRDHLR</sequence>
<gene>
    <name evidence="1" type="ORF">Taro_006513</name>
</gene>
<reference evidence="1" key="1">
    <citation type="submission" date="2017-07" db="EMBL/GenBank/DDBJ databases">
        <title>Taro Niue Genome Assembly and Annotation.</title>
        <authorList>
            <person name="Atibalentja N."/>
            <person name="Keating K."/>
            <person name="Fields C.J."/>
        </authorList>
    </citation>
    <scope>NUCLEOTIDE SEQUENCE</scope>
    <source>
        <strain evidence="1">Niue_2</strain>
        <tissue evidence="1">Leaf</tissue>
    </source>
</reference>
<protein>
    <submittedName>
        <fullName evidence="1">Uncharacterized protein</fullName>
    </submittedName>
</protein>
<name>A0A843TSX4_COLES</name>